<keyword evidence="3" id="KW-1185">Reference proteome</keyword>
<evidence type="ECO:0000313" key="3">
    <source>
        <dbReference type="Proteomes" id="UP000256964"/>
    </source>
</evidence>
<evidence type="ECO:0000256" key="1">
    <source>
        <dbReference type="SAM" id="MobiDB-lite"/>
    </source>
</evidence>
<protein>
    <submittedName>
        <fullName evidence="2">Uncharacterized protein</fullName>
    </submittedName>
</protein>
<reference evidence="2 3" key="1">
    <citation type="journal article" date="2018" name="Biotechnol. Biofuels">
        <title>Integrative visual omics of the white-rot fungus Polyporus brumalis exposes the biotechnological potential of its oxidative enzymes for delignifying raw plant biomass.</title>
        <authorList>
            <person name="Miyauchi S."/>
            <person name="Rancon A."/>
            <person name="Drula E."/>
            <person name="Hage H."/>
            <person name="Chaduli D."/>
            <person name="Favel A."/>
            <person name="Grisel S."/>
            <person name="Henrissat B."/>
            <person name="Herpoel-Gimbert I."/>
            <person name="Ruiz-Duenas F.J."/>
            <person name="Chevret D."/>
            <person name="Hainaut M."/>
            <person name="Lin J."/>
            <person name="Wang M."/>
            <person name="Pangilinan J."/>
            <person name="Lipzen A."/>
            <person name="Lesage-Meessen L."/>
            <person name="Navarro D."/>
            <person name="Riley R."/>
            <person name="Grigoriev I.V."/>
            <person name="Zhou S."/>
            <person name="Raouche S."/>
            <person name="Rosso M.N."/>
        </authorList>
    </citation>
    <scope>NUCLEOTIDE SEQUENCE [LARGE SCALE GENOMIC DNA]</scope>
    <source>
        <strain evidence="2 3">BRFM 1820</strain>
    </source>
</reference>
<name>A0A371CVE2_9APHY</name>
<dbReference type="EMBL" id="KZ857452">
    <property type="protein sequence ID" value="RDX44256.1"/>
    <property type="molecule type" value="Genomic_DNA"/>
</dbReference>
<accession>A0A371CVE2</accession>
<gene>
    <name evidence="2" type="ORF">OH76DRAFT_1104788</name>
</gene>
<feature type="region of interest" description="Disordered" evidence="1">
    <location>
        <begin position="1"/>
        <end position="164"/>
    </location>
</feature>
<proteinExistence type="predicted"/>
<dbReference type="Proteomes" id="UP000256964">
    <property type="component" value="Unassembled WGS sequence"/>
</dbReference>
<feature type="compositionally biased region" description="Polar residues" evidence="1">
    <location>
        <begin position="1"/>
        <end position="20"/>
    </location>
</feature>
<sequence>MQHTATTRGQQLVPGQSLPTPTDDPNHAVPIPSPAPPSNVPGGRRLQQRCISPMIRDDTTHNTHLRHGRNPPRVEAQRKPFQHAGRQEAAAVCRPRRRRGRGVATEDGDLVLVQVQDEEEQQRRTGVGERRRRRQRRRGEEGDKSFPDPATFAPAVRLHGSHSS</sequence>
<evidence type="ECO:0000313" key="2">
    <source>
        <dbReference type="EMBL" id="RDX44256.1"/>
    </source>
</evidence>
<dbReference type="AlphaFoldDB" id="A0A371CVE2"/>
<organism evidence="2 3">
    <name type="scientific">Lentinus brumalis</name>
    <dbReference type="NCBI Taxonomy" id="2498619"/>
    <lineage>
        <taxon>Eukaryota</taxon>
        <taxon>Fungi</taxon>
        <taxon>Dikarya</taxon>
        <taxon>Basidiomycota</taxon>
        <taxon>Agaricomycotina</taxon>
        <taxon>Agaricomycetes</taxon>
        <taxon>Polyporales</taxon>
        <taxon>Polyporaceae</taxon>
        <taxon>Lentinus</taxon>
    </lineage>
</organism>